<dbReference type="PANTHER" id="PTHR47447:SF17">
    <property type="entry name" value="OS12G0638900 PROTEIN"/>
    <property type="match status" value="1"/>
</dbReference>
<dbReference type="InterPro" id="IPR011990">
    <property type="entry name" value="TPR-like_helical_dom_sf"/>
</dbReference>
<evidence type="ECO:0008006" key="8">
    <source>
        <dbReference type="Google" id="ProtNLM"/>
    </source>
</evidence>
<evidence type="ECO:0000259" key="5">
    <source>
        <dbReference type="PROSITE" id="PS51746"/>
    </source>
</evidence>
<dbReference type="Pfam" id="PF13812">
    <property type="entry name" value="PPR_3"/>
    <property type="match status" value="1"/>
</dbReference>
<dbReference type="Pfam" id="PF01535">
    <property type="entry name" value="PPR"/>
    <property type="match status" value="1"/>
</dbReference>
<dbReference type="InterPro" id="IPR001932">
    <property type="entry name" value="PPM-type_phosphatase-like_dom"/>
</dbReference>
<evidence type="ECO:0000256" key="3">
    <source>
        <dbReference type="SAM" id="MobiDB-lite"/>
    </source>
</evidence>
<feature type="compositionally biased region" description="Polar residues" evidence="3">
    <location>
        <begin position="162"/>
        <end position="185"/>
    </location>
</feature>
<dbReference type="InterPro" id="IPR036457">
    <property type="entry name" value="PPM-type-like_dom_sf"/>
</dbReference>
<name>A0A812I042_9DINO</name>
<feature type="domain" description="PPM-type phosphatase" evidence="5">
    <location>
        <begin position="374"/>
        <end position="676"/>
    </location>
</feature>
<evidence type="ECO:0000313" key="7">
    <source>
        <dbReference type="Proteomes" id="UP000604046"/>
    </source>
</evidence>
<dbReference type="Gene3D" id="3.60.40.10">
    <property type="entry name" value="PPM-type phosphatase domain"/>
    <property type="match status" value="2"/>
</dbReference>
<dbReference type="SUPFAM" id="SSF81606">
    <property type="entry name" value="PP2C-like"/>
    <property type="match status" value="2"/>
</dbReference>
<protein>
    <recommendedName>
        <fullName evidence="8">Pentatricopeptide repeat-containing protein, chloroplastic</fullName>
    </recommendedName>
</protein>
<keyword evidence="7" id="KW-1185">Reference proteome</keyword>
<sequence length="1131" mass="122614">MDALTSMGNQELDGFVKATVTFRVRAETNLGDQVFLVGSGASLGSWKPQEGVALKTHEEAYPLWWATIQFPLDARHKHSILMEYKFVIRHTDGWTEWEEGPNRELPLMLREDDTLDPRTYPPYMAIFGEHREKGPQSTLVPVMTMSTCLADFNSDDPDDPETTSQCSSDSSPQPVKVASSNQKVASSPYPSSKPSPMPVSVENSPTPLKGERVPKVSQSANQPRAGKEKSPRPAGKVDVSPQAGRANNEVHTKKKSKSPPAEGKSPQAAQVANSPQPAKVAKSPEAKEVEKPPQATQQNTSAQAVEVVKPPQVKAERPPQAAQVESVPEPVKLISSTKDEGAKMKADSAKIVPVSPQALKPQSIKPANPRYLLNAGATRLAKPAGRCEDAYFFCANAAGVADGVGQMEQFKEYGVDAAAYSDELMRLCAEYMHENPTGRPGAALASAEKGATSFGASTALVMTLEGQVVHVANLGDSGFMHLRSKDWGMEIVQTSREQTHGWNCPYQLTRVPEELTKGTAVVFDTAADCDTYELANVFIYSAVIGAASRGKQWRSALGLLPCMHQESVHPDMFIWSGLLATCDALGWEGSLKLLASAGPSASTVVYNTAMKTMSLGHWPLAMDMATSMSLSSVQPDTTTFNTALLAQAKQGRWQHAIEMLLQSRCVAEIPADIVSVNTLLAICASDLDGRWALRLLTWAKQWRLQPDVVSYSSGITAAEKDAHWTLALALLQESMDQQVLPDLVMFNAAMSACEKGRQWERALALLGESDRAHLAPDVVSLGAAATACENGGHWEGAWSLLTAMQARRIRPDTVVCNAIIGALEKGSCWKMALQLLGSMKHRGPSPDLVSYVATMAVCDKAEKWEQTLILLDEVLQTSEVSSIQAALSICISACERSSEVQRALSLFDKLCERGLRPDRNSFNSALRACQAAGDWRRALRFLHNEQGDLARDLTGINAATGACVCRGQWPAVPELLQRADGAAVQWSKEALGGLGLLMLFVAPKLQNLKFCDLLLLFTDGLTDNLHWHEVVRKVDEVLERKIGQGGHAPPEDVAEALASMAEVRSHDAKANTPFAQSARRNRLHFPGGKEDDITVVAAWVQNEDNNQGHQQKDVTVGALETASARQTCVLS</sequence>
<reference evidence="6" key="1">
    <citation type="submission" date="2021-02" db="EMBL/GenBank/DDBJ databases">
        <authorList>
            <person name="Dougan E. K."/>
            <person name="Rhodes N."/>
            <person name="Thang M."/>
            <person name="Chan C."/>
        </authorList>
    </citation>
    <scope>NUCLEOTIDE SEQUENCE</scope>
</reference>
<dbReference type="Pfam" id="PF00686">
    <property type="entry name" value="CBM_20"/>
    <property type="match status" value="1"/>
</dbReference>
<dbReference type="PROSITE" id="PS51375">
    <property type="entry name" value="PPR"/>
    <property type="match status" value="2"/>
</dbReference>
<dbReference type="PROSITE" id="PS51746">
    <property type="entry name" value="PPM_2"/>
    <property type="match status" value="1"/>
</dbReference>
<dbReference type="InterPro" id="IPR002044">
    <property type="entry name" value="CBM20"/>
</dbReference>
<feature type="region of interest" description="Disordered" evidence="3">
    <location>
        <begin position="150"/>
        <end position="305"/>
    </location>
</feature>
<feature type="repeat" description="PPR" evidence="2">
    <location>
        <begin position="812"/>
        <end position="846"/>
    </location>
</feature>
<dbReference type="SMART" id="SM01065">
    <property type="entry name" value="CBM_2"/>
    <property type="match status" value="1"/>
</dbReference>
<dbReference type="Gene3D" id="1.25.40.10">
    <property type="entry name" value="Tetratricopeptide repeat domain"/>
    <property type="match status" value="3"/>
</dbReference>
<comment type="caution">
    <text evidence="6">The sequence shown here is derived from an EMBL/GenBank/DDBJ whole genome shotgun (WGS) entry which is preliminary data.</text>
</comment>
<dbReference type="Gene3D" id="2.60.40.10">
    <property type="entry name" value="Immunoglobulins"/>
    <property type="match status" value="1"/>
</dbReference>
<feature type="domain" description="CBM20" evidence="4">
    <location>
        <begin position="12"/>
        <end position="125"/>
    </location>
</feature>
<gene>
    <name evidence="6" type="ORF">SNAT2548_LOCUS2192</name>
</gene>
<dbReference type="InterPro" id="IPR013783">
    <property type="entry name" value="Ig-like_fold"/>
</dbReference>
<feature type="compositionally biased region" description="Basic and acidic residues" evidence="3">
    <location>
        <begin position="282"/>
        <end position="291"/>
    </location>
</feature>
<organism evidence="6 7">
    <name type="scientific">Symbiodinium natans</name>
    <dbReference type="NCBI Taxonomy" id="878477"/>
    <lineage>
        <taxon>Eukaryota</taxon>
        <taxon>Sar</taxon>
        <taxon>Alveolata</taxon>
        <taxon>Dinophyceae</taxon>
        <taxon>Suessiales</taxon>
        <taxon>Symbiodiniaceae</taxon>
        <taxon>Symbiodinium</taxon>
    </lineage>
</organism>
<dbReference type="EMBL" id="CAJNDS010000122">
    <property type="protein sequence ID" value="CAE6966081.1"/>
    <property type="molecule type" value="Genomic_DNA"/>
</dbReference>
<dbReference type="OrthoDB" id="60843at2759"/>
<dbReference type="GO" id="GO:2001070">
    <property type="term" value="F:starch binding"/>
    <property type="evidence" value="ECO:0007669"/>
    <property type="project" value="InterPro"/>
</dbReference>
<dbReference type="SUPFAM" id="SSF49452">
    <property type="entry name" value="Starch-binding domain-like"/>
    <property type="match status" value="1"/>
</dbReference>
<evidence type="ECO:0000256" key="2">
    <source>
        <dbReference type="PROSITE-ProRule" id="PRU00708"/>
    </source>
</evidence>
<evidence type="ECO:0000313" key="6">
    <source>
        <dbReference type="EMBL" id="CAE6966081.1"/>
    </source>
</evidence>
<dbReference type="Proteomes" id="UP000604046">
    <property type="component" value="Unassembled WGS sequence"/>
</dbReference>
<dbReference type="PANTHER" id="PTHR47447">
    <property type="entry name" value="OS03G0856100 PROTEIN"/>
    <property type="match status" value="1"/>
</dbReference>
<proteinExistence type="predicted"/>
<feature type="repeat" description="PPR" evidence="2">
    <location>
        <begin position="742"/>
        <end position="776"/>
    </location>
</feature>
<dbReference type="CDD" id="cd05467">
    <property type="entry name" value="CBM20"/>
    <property type="match status" value="1"/>
</dbReference>
<evidence type="ECO:0000256" key="1">
    <source>
        <dbReference type="ARBA" id="ARBA00022737"/>
    </source>
</evidence>
<dbReference type="PROSITE" id="PS51166">
    <property type="entry name" value="CBM20"/>
    <property type="match status" value="1"/>
</dbReference>
<evidence type="ECO:0000259" key="4">
    <source>
        <dbReference type="PROSITE" id="PS51166"/>
    </source>
</evidence>
<keyword evidence="1" id="KW-0677">Repeat</keyword>
<dbReference type="AlphaFoldDB" id="A0A812I042"/>
<dbReference type="InterPro" id="IPR002885">
    <property type="entry name" value="PPR_rpt"/>
</dbReference>
<dbReference type="InterPro" id="IPR013784">
    <property type="entry name" value="Carb-bd-like_fold"/>
</dbReference>
<feature type="compositionally biased region" description="Polar residues" evidence="3">
    <location>
        <begin position="294"/>
        <end position="303"/>
    </location>
</feature>
<feature type="compositionally biased region" description="Polar residues" evidence="3">
    <location>
        <begin position="267"/>
        <end position="276"/>
    </location>
</feature>
<accession>A0A812I042</accession>